<name>A0AC35UGJ0_9BILA</name>
<evidence type="ECO:0000313" key="2">
    <source>
        <dbReference type="WBParaSite" id="RSKR_0001071200.1"/>
    </source>
</evidence>
<accession>A0AC35UGJ0</accession>
<organism evidence="1 2">
    <name type="scientific">Rhabditophanes sp. KR3021</name>
    <dbReference type="NCBI Taxonomy" id="114890"/>
    <lineage>
        <taxon>Eukaryota</taxon>
        <taxon>Metazoa</taxon>
        <taxon>Ecdysozoa</taxon>
        <taxon>Nematoda</taxon>
        <taxon>Chromadorea</taxon>
        <taxon>Rhabditida</taxon>
        <taxon>Tylenchina</taxon>
        <taxon>Panagrolaimomorpha</taxon>
        <taxon>Strongyloidoidea</taxon>
        <taxon>Alloionematidae</taxon>
        <taxon>Rhabditophanes</taxon>
    </lineage>
</organism>
<protein>
    <submittedName>
        <fullName evidence="2">DNA ligase</fullName>
    </submittedName>
</protein>
<dbReference type="Proteomes" id="UP000095286">
    <property type="component" value="Unplaced"/>
</dbReference>
<sequence length="639" mass="72523">MEWIIKSTKWTSGGKTPYLAFAKTLKLIEDTSGRNDKIELLTSFLSNVIKLSKDDLSPSIHMFAGQLGPSYDKLELGIASNFIHNVICETYGKTLDTVKSDLKAKGDIGLVAMEYKYFNRKTDKSSGITVEHVYEKLNEVAQISGKDVRLLILKSKIVKALLERCQGIEIRYFVRFLSGKLRVNLAENSILVSLANAFTLIEMENGKKLSDAALKKKMAQDALILKTTFCECPNYQRIIECIFDGGIEELPNNCKLTPGIPLKPMLAHPAKGIDEIFKRFTNCEFVCEWKYDGERCQIHKTEKGVKIFSRNQEDNTSKYPDVIGKLNKCFDKKIKDFICDGEVVAWDPVTKSILPFQTLCTRKRKNASDSEIKVTVCVFFFDLLYFNGDPLVTKTYRERRTLLHGNFNEVQGVFHFATAKDTTDIDEIGVFLDESIVGKCEGLMIKTLDTNATYEIAKRSHNWLKLKKDYINGIGDTVDLVVMGAYFGEGKRTGLYGGYLLGCYDKNKDQYQTICKIGTGFKDEDLKDQYEYLNKIILKRAPSYYVFNSSLKPDVWFQAKYVWEVKAADLSISPLHLAAVGLVDKSKGISLRFPRYLNLREDKKPRDATDSTQISSLYSNQAQLANNDVKDEEDDEDED</sequence>
<evidence type="ECO:0000313" key="1">
    <source>
        <dbReference type="Proteomes" id="UP000095286"/>
    </source>
</evidence>
<proteinExistence type="predicted"/>
<reference evidence="2" key="1">
    <citation type="submission" date="2016-11" db="UniProtKB">
        <authorList>
            <consortium name="WormBaseParasite"/>
        </authorList>
    </citation>
    <scope>IDENTIFICATION</scope>
    <source>
        <strain evidence="2">KR3021</strain>
    </source>
</reference>
<dbReference type="WBParaSite" id="RSKR_0001071200.1">
    <property type="protein sequence ID" value="RSKR_0001071200.1"/>
    <property type="gene ID" value="RSKR_0001071200"/>
</dbReference>